<name>A0A915BT76_PARUN</name>
<keyword evidence="1" id="KW-1133">Transmembrane helix</keyword>
<keyword evidence="1" id="KW-0472">Membrane</keyword>
<feature type="transmembrane region" description="Helical" evidence="1">
    <location>
        <begin position="185"/>
        <end position="208"/>
    </location>
</feature>
<feature type="transmembrane region" description="Helical" evidence="1">
    <location>
        <begin position="132"/>
        <end position="151"/>
    </location>
</feature>
<feature type="transmembrane region" description="Helical" evidence="1">
    <location>
        <begin position="45"/>
        <end position="67"/>
    </location>
</feature>
<feature type="transmembrane region" description="Helical" evidence="1">
    <location>
        <begin position="87"/>
        <end position="112"/>
    </location>
</feature>
<proteinExistence type="predicted"/>
<dbReference type="InterPro" id="IPR019421">
    <property type="entry name" value="7TM_GPCR_serpentine_rcpt_Srd"/>
</dbReference>
<evidence type="ECO:0000313" key="3">
    <source>
        <dbReference type="WBParaSite" id="PgR058_g023_t01"/>
    </source>
</evidence>
<dbReference type="Proteomes" id="UP000887569">
    <property type="component" value="Unplaced"/>
</dbReference>
<feature type="transmembrane region" description="Helical" evidence="1">
    <location>
        <begin position="12"/>
        <end position="33"/>
    </location>
</feature>
<evidence type="ECO:0000313" key="2">
    <source>
        <dbReference type="Proteomes" id="UP000887569"/>
    </source>
</evidence>
<dbReference type="Pfam" id="PF10317">
    <property type="entry name" value="7TM_GPCR_Srd"/>
    <property type="match status" value="1"/>
</dbReference>
<reference evidence="3" key="1">
    <citation type="submission" date="2022-11" db="UniProtKB">
        <authorList>
            <consortium name="WormBaseParasite"/>
        </authorList>
    </citation>
    <scope>IDENTIFICATION</scope>
</reference>
<protein>
    <submittedName>
        <fullName evidence="3">G protein-coupled receptor</fullName>
    </submittedName>
</protein>
<sequence length="280" mass="31252">MLLFLALVATNNLLTTIIGILSNVAITLFAYLIRDQRLKDVRASITAHAIVNLALTLVYTALQLGVVIEDGAAMLFVIGPITEFNVSITRCLFTAFCFLLQVTIILLPISFLYRYALLCRKNRLLQVFTYRYFVPISIGLCAVLITFALLLQPFLAFWKSADISDVYQQFGDPILIGAESGQQKILMAFCVFLCIIAALSYAIIIFTARETFKMLSSTPLSDQTRKLQREMTIGMVLQAGLPIVFSTLPMICLIVLIISPIAIDCYGTFLFALLYWQPCI</sequence>
<dbReference type="WBParaSite" id="PgR058_g023_t01">
    <property type="protein sequence ID" value="PgR058_g023_t01"/>
    <property type="gene ID" value="PgR058_g023"/>
</dbReference>
<keyword evidence="1" id="KW-0812">Transmembrane</keyword>
<dbReference type="PANTHER" id="PTHR22943:SF248">
    <property type="entry name" value="SEVEN TM RECEPTOR"/>
    <property type="match status" value="1"/>
</dbReference>
<keyword evidence="2" id="KW-1185">Reference proteome</keyword>
<dbReference type="AlphaFoldDB" id="A0A915BT76"/>
<accession>A0A915BT76</accession>
<dbReference type="SUPFAM" id="SSF81321">
    <property type="entry name" value="Family A G protein-coupled receptor-like"/>
    <property type="match status" value="1"/>
</dbReference>
<organism evidence="2 3">
    <name type="scientific">Parascaris univalens</name>
    <name type="common">Nematode worm</name>
    <dbReference type="NCBI Taxonomy" id="6257"/>
    <lineage>
        <taxon>Eukaryota</taxon>
        <taxon>Metazoa</taxon>
        <taxon>Ecdysozoa</taxon>
        <taxon>Nematoda</taxon>
        <taxon>Chromadorea</taxon>
        <taxon>Rhabditida</taxon>
        <taxon>Spirurina</taxon>
        <taxon>Ascaridomorpha</taxon>
        <taxon>Ascaridoidea</taxon>
        <taxon>Ascarididae</taxon>
        <taxon>Parascaris</taxon>
    </lineage>
</organism>
<dbReference type="PANTHER" id="PTHR22943">
    <property type="entry name" value="7-TRANSMEMBRANE DOMAIN RECEPTOR C.ELEGANS"/>
    <property type="match status" value="1"/>
</dbReference>
<evidence type="ECO:0000256" key="1">
    <source>
        <dbReference type="SAM" id="Phobius"/>
    </source>
</evidence>